<dbReference type="InterPro" id="IPR006311">
    <property type="entry name" value="TAT_signal"/>
</dbReference>
<feature type="signal peptide" evidence="1">
    <location>
        <begin position="1"/>
        <end position="33"/>
    </location>
</feature>
<feature type="chain" id="PRO_5010363973" evidence="1">
    <location>
        <begin position="34"/>
        <end position="309"/>
    </location>
</feature>
<sequence>MMNFYSPISRKNFLKGSLALTAGLLLGDPQAFAASTEYPHSPEEATGETAMHYLFDRTPIEPAQVFDNLFYIGSISVAQFVVRTSEGLIMIDSGWDEQDADYAAASMKKLGLSPADTRYILLTHGHSDHYGGAQFFKDKYAPQAKIGINIIDSNWYSVIPTKNAFSGVRPHIDIELNDRQTITLGDTNIFLVLTPGHTPGCLSMIVPVTDHGEKHHVAIWGGTGTPANLEMNYLYLSAVNYFAKYTADFQVDVEMSAHGWVDDTFPRLEKLKHRRPGQPHPFVIGQKKYRKYEDVFRKMAQEAIKKYQQ</sequence>
<dbReference type="InterPro" id="IPR036866">
    <property type="entry name" value="RibonucZ/Hydroxyglut_hydro"/>
</dbReference>
<evidence type="ECO:0000313" key="4">
    <source>
        <dbReference type="Proteomes" id="UP000182412"/>
    </source>
</evidence>
<gene>
    <name evidence="3" type="ORF">SAMN05216366_14019</name>
</gene>
<name>A0A1H0UYB0_SELRU</name>
<dbReference type="InterPro" id="IPR001279">
    <property type="entry name" value="Metallo-B-lactamas"/>
</dbReference>
<dbReference type="InterPro" id="IPR050855">
    <property type="entry name" value="NDM-1-like"/>
</dbReference>
<dbReference type="Gene3D" id="3.60.15.10">
    <property type="entry name" value="Ribonuclease Z/Hydroxyacylglutathione hydrolase-like"/>
    <property type="match status" value="1"/>
</dbReference>
<evidence type="ECO:0000259" key="2">
    <source>
        <dbReference type="SMART" id="SM00849"/>
    </source>
</evidence>
<dbReference type="PANTHER" id="PTHR42951">
    <property type="entry name" value="METALLO-BETA-LACTAMASE DOMAIN-CONTAINING"/>
    <property type="match status" value="1"/>
</dbReference>
<organism evidence="3 4">
    <name type="scientific">Selenomonas ruminantium</name>
    <dbReference type="NCBI Taxonomy" id="971"/>
    <lineage>
        <taxon>Bacteria</taxon>
        <taxon>Bacillati</taxon>
        <taxon>Bacillota</taxon>
        <taxon>Negativicutes</taxon>
        <taxon>Selenomonadales</taxon>
        <taxon>Selenomonadaceae</taxon>
        <taxon>Selenomonas</taxon>
    </lineage>
</organism>
<dbReference type="OrthoDB" id="9802248at2"/>
<dbReference type="EMBL" id="FNJQ01000040">
    <property type="protein sequence ID" value="SDP70836.1"/>
    <property type="molecule type" value="Genomic_DNA"/>
</dbReference>
<accession>A0A1H0UYB0</accession>
<protein>
    <submittedName>
        <fullName evidence="3">Metallo-beta-lactamase class B</fullName>
    </submittedName>
</protein>
<dbReference type="SUPFAM" id="SSF56281">
    <property type="entry name" value="Metallo-hydrolase/oxidoreductase"/>
    <property type="match status" value="1"/>
</dbReference>
<dbReference type="Pfam" id="PF00753">
    <property type="entry name" value="Lactamase_B"/>
    <property type="match status" value="1"/>
</dbReference>
<dbReference type="Proteomes" id="UP000182412">
    <property type="component" value="Unassembled WGS sequence"/>
</dbReference>
<proteinExistence type="predicted"/>
<evidence type="ECO:0000313" key="3">
    <source>
        <dbReference type="EMBL" id="SDP70836.1"/>
    </source>
</evidence>
<keyword evidence="1" id="KW-0732">Signal</keyword>
<dbReference type="AlphaFoldDB" id="A0A1H0UYB0"/>
<dbReference type="CDD" id="cd16280">
    <property type="entry name" value="metallo-hydrolase-like_MBL-fold"/>
    <property type="match status" value="1"/>
</dbReference>
<dbReference type="RefSeq" id="WP_074573373.1">
    <property type="nucleotide sequence ID" value="NZ_FNJQ01000040.1"/>
</dbReference>
<evidence type="ECO:0000256" key="1">
    <source>
        <dbReference type="SAM" id="SignalP"/>
    </source>
</evidence>
<dbReference type="PROSITE" id="PS51318">
    <property type="entry name" value="TAT"/>
    <property type="match status" value="1"/>
</dbReference>
<reference evidence="3 4" key="1">
    <citation type="submission" date="2016-10" db="EMBL/GenBank/DDBJ databases">
        <authorList>
            <person name="de Groot N.N."/>
        </authorList>
    </citation>
    <scope>NUCLEOTIDE SEQUENCE [LARGE SCALE GENOMIC DNA]</scope>
    <source>
        <strain evidence="3 4">S137</strain>
    </source>
</reference>
<dbReference type="SMART" id="SM00849">
    <property type="entry name" value="Lactamase_B"/>
    <property type="match status" value="1"/>
</dbReference>
<feature type="domain" description="Metallo-beta-lactamase" evidence="2">
    <location>
        <begin position="76"/>
        <end position="258"/>
    </location>
</feature>